<dbReference type="OMA" id="AHEDQWH"/>
<evidence type="ECO:0000313" key="13">
    <source>
        <dbReference type="Proteomes" id="UP000215914"/>
    </source>
</evidence>
<evidence type="ECO:0000313" key="12">
    <source>
        <dbReference type="EMBL" id="OTG32941.1"/>
    </source>
</evidence>
<dbReference type="Proteomes" id="UP000215914">
    <property type="component" value="Chromosome 3"/>
</dbReference>
<evidence type="ECO:0000256" key="2">
    <source>
        <dbReference type="ARBA" id="ARBA00022771"/>
    </source>
</evidence>
<reference evidence="11 13" key="1">
    <citation type="journal article" date="2017" name="Nature">
        <title>The sunflower genome provides insights into oil metabolism, flowering and Asterid evolution.</title>
        <authorList>
            <person name="Badouin H."/>
            <person name="Gouzy J."/>
            <person name="Grassa C.J."/>
            <person name="Murat F."/>
            <person name="Staton S.E."/>
            <person name="Cottret L."/>
            <person name="Lelandais-Briere C."/>
            <person name="Owens G.L."/>
            <person name="Carrere S."/>
            <person name="Mayjonade B."/>
            <person name="Legrand L."/>
            <person name="Gill N."/>
            <person name="Kane N.C."/>
            <person name="Bowers J.E."/>
            <person name="Hubner S."/>
            <person name="Bellec A."/>
            <person name="Berard A."/>
            <person name="Berges H."/>
            <person name="Blanchet N."/>
            <person name="Boniface M.C."/>
            <person name="Brunel D."/>
            <person name="Catrice O."/>
            <person name="Chaidir N."/>
            <person name="Claudel C."/>
            <person name="Donnadieu C."/>
            <person name="Faraut T."/>
            <person name="Fievet G."/>
            <person name="Helmstetter N."/>
            <person name="King M."/>
            <person name="Knapp S.J."/>
            <person name="Lai Z."/>
            <person name="Le Paslier M.C."/>
            <person name="Lippi Y."/>
            <person name="Lorenzon L."/>
            <person name="Mandel J.R."/>
            <person name="Marage G."/>
            <person name="Marchand G."/>
            <person name="Marquand E."/>
            <person name="Bret-Mestries E."/>
            <person name="Morien E."/>
            <person name="Nambeesan S."/>
            <person name="Nguyen T."/>
            <person name="Pegot-Espagnet P."/>
            <person name="Pouilly N."/>
            <person name="Raftis F."/>
            <person name="Sallet E."/>
            <person name="Schiex T."/>
            <person name="Thomas J."/>
            <person name="Vandecasteele C."/>
            <person name="Vares D."/>
            <person name="Vear F."/>
            <person name="Vautrin S."/>
            <person name="Crespi M."/>
            <person name="Mangin B."/>
            <person name="Burke J.M."/>
            <person name="Salse J."/>
            <person name="Munos S."/>
            <person name="Vincourt P."/>
            <person name="Rieseberg L.H."/>
            <person name="Langlade N.B."/>
        </authorList>
    </citation>
    <scope>NUCLEOTIDE SEQUENCE [LARGE SCALE GENOMIC DNA]</scope>
    <source>
        <strain evidence="13">cv. SF193</strain>
        <tissue evidence="11">Leaves</tissue>
    </source>
</reference>
<keyword evidence="7 8" id="KW-0539">Nucleus</keyword>
<protein>
    <submittedName>
        <fullName evidence="12">Putative zinc finger, Dof-type</fullName>
    </submittedName>
    <submittedName>
        <fullName evidence="11">Transcription factor C2C2-Dof family</fullName>
    </submittedName>
</protein>
<gene>
    <name evidence="12" type="ORF">HannXRQ_Chr03g0092101</name>
    <name evidence="11" type="ORF">HanXRQr2_Chr17g0817201</name>
</gene>
<comment type="subcellular location">
    <subcellularLocation>
        <location evidence="8">Nucleus</location>
    </subcellularLocation>
</comment>
<keyword evidence="5 8" id="KW-0238">DNA-binding</keyword>
<dbReference type="FunCoup" id="A0A251VE54">
    <property type="interactions" value="1515"/>
</dbReference>
<dbReference type="InterPro" id="IPR003851">
    <property type="entry name" value="Znf_Dof"/>
</dbReference>
<dbReference type="GO" id="GO:0005634">
    <property type="term" value="C:nucleus"/>
    <property type="evidence" value="ECO:0007669"/>
    <property type="project" value="UniProtKB-SubCell"/>
</dbReference>
<keyword evidence="6" id="KW-0804">Transcription</keyword>
<dbReference type="EMBL" id="CM007892">
    <property type="protein sequence ID" value="OTG32941.1"/>
    <property type="molecule type" value="Genomic_DNA"/>
</dbReference>
<dbReference type="Pfam" id="PF02701">
    <property type="entry name" value="Zn_ribbon_Dof"/>
    <property type="match status" value="1"/>
</dbReference>
<dbReference type="InParanoid" id="A0A251VE54"/>
<dbReference type="PROSITE" id="PS01361">
    <property type="entry name" value="ZF_DOF_1"/>
    <property type="match status" value="1"/>
</dbReference>
<keyword evidence="13" id="KW-1185">Reference proteome</keyword>
<dbReference type="GO" id="GO:0003700">
    <property type="term" value="F:DNA-binding transcription factor activity"/>
    <property type="evidence" value="ECO:0000318"/>
    <property type="project" value="GO_Central"/>
</dbReference>
<accession>A0A251VE54</accession>
<feature type="compositionally biased region" description="Acidic residues" evidence="9">
    <location>
        <begin position="37"/>
        <end position="46"/>
    </location>
</feature>
<evidence type="ECO:0000256" key="4">
    <source>
        <dbReference type="ARBA" id="ARBA00023015"/>
    </source>
</evidence>
<dbReference type="PANTHER" id="PTHR31089:SF22">
    <property type="entry name" value="CYCLIC DOF FACTOR 4"/>
    <property type="match status" value="1"/>
</dbReference>
<dbReference type="GO" id="GO:0003677">
    <property type="term" value="F:DNA binding"/>
    <property type="evidence" value="ECO:0000318"/>
    <property type="project" value="GO_Central"/>
</dbReference>
<dbReference type="Gramene" id="mRNA:HanXRQr2_Chr17g0817201">
    <property type="protein sequence ID" value="CDS:HanXRQr2_Chr17g0817201.1"/>
    <property type="gene ID" value="HanXRQr2_Chr17g0817201"/>
</dbReference>
<dbReference type="PANTHER" id="PTHR31089">
    <property type="entry name" value="CYCLIC DOF FACTOR 2"/>
    <property type="match status" value="1"/>
</dbReference>
<dbReference type="OrthoDB" id="1927254at2759"/>
<evidence type="ECO:0000256" key="3">
    <source>
        <dbReference type="ARBA" id="ARBA00022833"/>
    </source>
</evidence>
<evidence type="ECO:0000256" key="8">
    <source>
        <dbReference type="PROSITE-ProRule" id="PRU00071"/>
    </source>
</evidence>
<evidence type="ECO:0000256" key="6">
    <source>
        <dbReference type="ARBA" id="ARBA00023163"/>
    </source>
</evidence>
<evidence type="ECO:0000256" key="7">
    <source>
        <dbReference type="ARBA" id="ARBA00023242"/>
    </source>
</evidence>
<evidence type="ECO:0000256" key="1">
    <source>
        <dbReference type="ARBA" id="ARBA00022723"/>
    </source>
</evidence>
<keyword evidence="1" id="KW-0479">Metal-binding</keyword>
<evidence type="ECO:0000256" key="5">
    <source>
        <dbReference type="ARBA" id="ARBA00023125"/>
    </source>
</evidence>
<feature type="domain" description="Dof-type" evidence="10">
    <location>
        <begin position="57"/>
        <end position="111"/>
    </location>
</feature>
<proteinExistence type="predicted"/>
<evidence type="ECO:0000259" key="10">
    <source>
        <dbReference type="PROSITE" id="PS50884"/>
    </source>
</evidence>
<organism evidence="12 13">
    <name type="scientific">Helianthus annuus</name>
    <name type="common">Common sunflower</name>
    <dbReference type="NCBI Taxonomy" id="4232"/>
    <lineage>
        <taxon>Eukaryota</taxon>
        <taxon>Viridiplantae</taxon>
        <taxon>Streptophyta</taxon>
        <taxon>Embryophyta</taxon>
        <taxon>Tracheophyta</taxon>
        <taxon>Spermatophyta</taxon>
        <taxon>Magnoliopsida</taxon>
        <taxon>eudicotyledons</taxon>
        <taxon>Gunneridae</taxon>
        <taxon>Pentapetalae</taxon>
        <taxon>asterids</taxon>
        <taxon>campanulids</taxon>
        <taxon>Asterales</taxon>
        <taxon>Asteraceae</taxon>
        <taxon>Asteroideae</taxon>
        <taxon>Heliantheae alliance</taxon>
        <taxon>Heliantheae</taxon>
        <taxon>Helianthus</taxon>
    </lineage>
</organism>
<dbReference type="InterPro" id="IPR045174">
    <property type="entry name" value="Dof"/>
</dbReference>
<dbReference type="AlphaFoldDB" id="A0A251VE54"/>
<dbReference type="EMBL" id="MNCJ02000332">
    <property type="protein sequence ID" value="KAF5756643.1"/>
    <property type="molecule type" value="Genomic_DNA"/>
</dbReference>
<name>A0A251VE54_HELAN</name>
<keyword evidence="2 8" id="KW-0863">Zinc-finger</keyword>
<dbReference type="PROSITE" id="PS50884">
    <property type="entry name" value="ZF_DOF_2"/>
    <property type="match status" value="1"/>
</dbReference>
<feature type="region of interest" description="Disordered" evidence="9">
    <location>
        <begin position="28"/>
        <end position="53"/>
    </location>
</feature>
<reference evidence="11" key="3">
    <citation type="submission" date="2020-06" db="EMBL/GenBank/DDBJ databases">
        <title>Helianthus annuus Genome sequencing and assembly Release 2.</title>
        <authorList>
            <person name="Gouzy J."/>
            <person name="Langlade N."/>
            <person name="Munos S."/>
        </authorList>
    </citation>
    <scope>NUCLEOTIDE SEQUENCE</scope>
    <source>
        <tissue evidence="11">Leaves</tissue>
    </source>
</reference>
<evidence type="ECO:0000313" key="11">
    <source>
        <dbReference type="EMBL" id="KAF5756643.1"/>
    </source>
</evidence>
<keyword evidence="4" id="KW-0805">Transcription regulation</keyword>
<reference evidence="12" key="2">
    <citation type="submission" date="2017-02" db="EMBL/GenBank/DDBJ databases">
        <title>Sunflower complete genome.</title>
        <authorList>
            <person name="Langlade N."/>
            <person name="Munos S."/>
        </authorList>
    </citation>
    <scope>NUCLEOTIDE SEQUENCE [LARGE SCALE GENOMIC DNA]</scope>
    <source>
        <tissue evidence="12">Leaves</tissue>
    </source>
</reference>
<evidence type="ECO:0000256" key="9">
    <source>
        <dbReference type="SAM" id="MobiDB-lite"/>
    </source>
</evidence>
<sequence>MADVHEGHDSTRFKLFGKMINVQAMSEFKEEPANKSEDDEDNDDDQTLANKRPDKIMPCPRCKSMETKFCYFNNYNVNQPRHFCKGCQRYWTAGGALRNVPVGAGRRKAKPPFGHGLLSNSFSEVSASGVHFDGVVEWQMAAQGCYQHLFPVKRRRNSTGDS</sequence>
<dbReference type="GO" id="GO:0008270">
    <property type="term" value="F:zinc ion binding"/>
    <property type="evidence" value="ECO:0007669"/>
    <property type="project" value="UniProtKB-KW"/>
</dbReference>
<keyword evidence="3" id="KW-0862">Zinc</keyword>